<comment type="caution">
    <text evidence="1">The sequence shown here is derived from an EMBL/GenBank/DDBJ whole genome shotgun (WGS) entry which is preliminary data.</text>
</comment>
<dbReference type="AlphaFoldDB" id="A0A147DM48"/>
<accession>A0A147DM48</accession>
<dbReference type="EMBL" id="LDRC01000106">
    <property type="protein sequence ID" value="KTR47308.1"/>
    <property type="molecule type" value="Genomic_DNA"/>
</dbReference>
<evidence type="ECO:0000313" key="1">
    <source>
        <dbReference type="EMBL" id="KTR47308.1"/>
    </source>
</evidence>
<organism evidence="1 2">
    <name type="scientific">Curtobacterium oceanosedimentum</name>
    <dbReference type="NCBI Taxonomy" id="465820"/>
    <lineage>
        <taxon>Bacteria</taxon>
        <taxon>Bacillati</taxon>
        <taxon>Actinomycetota</taxon>
        <taxon>Actinomycetes</taxon>
        <taxon>Micrococcales</taxon>
        <taxon>Microbacteriaceae</taxon>
        <taxon>Curtobacterium</taxon>
    </lineage>
</organism>
<gene>
    <name evidence="1" type="ORF">NS359_15180</name>
</gene>
<reference evidence="1 2" key="1">
    <citation type="journal article" date="2016" name="Front. Microbiol.">
        <title>Genomic Resource of Rice Seed Associated Bacteria.</title>
        <authorList>
            <person name="Midha S."/>
            <person name="Bansal K."/>
            <person name="Sharma S."/>
            <person name="Kumar N."/>
            <person name="Patil P.P."/>
            <person name="Chaudhry V."/>
            <person name="Patil P.B."/>
        </authorList>
    </citation>
    <scope>NUCLEOTIDE SEQUENCE [LARGE SCALE GENOMIC DNA]</scope>
    <source>
        <strain evidence="1 2">NS359</strain>
    </source>
</reference>
<sequence>MRTLVHTTKASTSLLRHLDLDNRLRWVTSGWYEPGNLVSTDGLTMMSPGDPQEGDQAYRLFAKTAEEILPMRHAWVDFETWWKQIVIRDQVGREYSRRQIVLFLANKYGGAHYDRPGAADQALLDGSAFGWFYQDEPLFLGENRVLLSMRTIASEVEVVFADEQNALLVPDLPR</sequence>
<evidence type="ECO:0000313" key="2">
    <source>
        <dbReference type="Proteomes" id="UP000072763"/>
    </source>
</evidence>
<name>A0A147DM48_9MICO</name>
<dbReference type="PATRIC" id="fig|465820.4.peg.204"/>
<proteinExistence type="predicted"/>
<protein>
    <submittedName>
        <fullName evidence="1">Uncharacterized protein</fullName>
    </submittedName>
</protein>
<dbReference type="Proteomes" id="UP000072763">
    <property type="component" value="Unassembled WGS sequence"/>
</dbReference>